<keyword evidence="3" id="KW-1185">Reference proteome</keyword>
<feature type="region of interest" description="Disordered" evidence="1">
    <location>
        <begin position="96"/>
        <end position="120"/>
    </location>
</feature>
<feature type="compositionally biased region" description="Polar residues" evidence="1">
    <location>
        <begin position="58"/>
        <end position="84"/>
    </location>
</feature>
<proteinExistence type="predicted"/>
<feature type="region of interest" description="Disordered" evidence="1">
    <location>
        <begin position="25"/>
        <end position="84"/>
    </location>
</feature>
<dbReference type="HOGENOM" id="CLU_2048894_0_0_1"/>
<dbReference type="Ensembl" id="ENSCSAVT00000016827.1">
    <property type="protein sequence ID" value="ENSCSAVP00000016646.1"/>
    <property type="gene ID" value="ENSCSAVG00000009781.1"/>
</dbReference>
<sequence length="120" mass="13408">MQRNYRDWDQPEDDGLVYYYSESGSSGWASDQDFDDLLAKKQRETGAIPSNDPGRSSFPLNAQPINVTNTRRPSPGNPQWNNMRSIEPLGEVQGIQVIGGGQPQPYPVACEPQWTPNEPT</sequence>
<evidence type="ECO:0000256" key="1">
    <source>
        <dbReference type="SAM" id="MobiDB-lite"/>
    </source>
</evidence>
<dbReference type="Proteomes" id="UP000007875">
    <property type="component" value="Unassembled WGS sequence"/>
</dbReference>
<reference evidence="2" key="3">
    <citation type="submission" date="2025-09" db="UniProtKB">
        <authorList>
            <consortium name="Ensembl"/>
        </authorList>
    </citation>
    <scope>IDENTIFICATION</scope>
</reference>
<reference evidence="3" key="1">
    <citation type="submission" date="2003-08" db="EMBL/GenBank/DDBJ databases">
        <authorList>
            <person name="Birren B."/>
            <person name="Nusbaum C."/>
            <person name="Abebe A."/>
            <person name="Abouelleil A."/>
            <person name="Adekoya E."/>
            <person name="Ait-zahra M."/>
            <person name="Allen N."/>
            <person name="Allen T."/>
            <person name="An P."/>
            <person name="Anderson M."/>
            <person name="Anderson S."/>
            <person name="Arachchi H."/>
            <person name="Armbruster J."/>
            <person name="Bachantsang P."/>
            <person name="Baldwin J."/>
            <person name="Barry A."/>
            <person name="Bayul T."/>
            <person name="Blitshsteyn B."/>
            <person name="Bloom T."/>
            <person name="Blye J."/>
            <person name="Boguslavskiy L."/>
            <person name="Borowsky M."/>
            <person name="Boukhgalter B."/>
            <person name="Brunache A."/>
            <person name="Butler J."/>
            <person name="Calixte N."/>
            <person name="Calvo S."/>
            <person name="Camarata J."/>
            <person name="Campo K."/>
            <person name="Chang J."/>
            <person name="Cheshatsang Y."/>
            <person name="Citroen M."/>
            <person name="Collymore A."/>
            <person name="Considine T."/>
            <person name="Cook A."/>
            <person name="Cooke P."/>
            <person name="Corum B."/>
            <person name="Cuomo C."/>
            <person name="David R."/>
            <person name="Dawoe T."/>
            <person name="Degray S."/>
            <person name="Dodge S."/>
            <person name="Dooley K."/>
            <person name="Dorje P."/>
            <person name="Dorjee K."/>
            <person name="Dorris L."/>
            <person name="Duffey N."/>
            <person name="Dupes A."/>
            <person name="Elkins T."/>
            <person name="Engels R."/>
            <person name="Erickson J."/>
            <person name="Farina A."/>
            <person name="Faro S."/>
            <person name="Ferreira P."/>
            <person name="Fischer H."/>
            <person name="Fitzgerald M."/>
            <person name="Foley K."/>
            <person name="Gage D."/>
            <person name="Galagan J."/>
            <person name="Gearin G."/>
            <person name="Gnerre S."/>
            <person name="Gnirke A."/>
            <person name="Goyette A."/>
            <person name="Graham J."/>
            <person name="Grandbois E."/>
            <person name="Gyaltsen K."/>
            <person name="Hafez N."/>
            <person name="Hagopian D."/>
            <person name="Hagos B."/>
            <person name="Hall J."/>
            <person name="Hatcher B."/>
            <person name="Heller A."/>
            <person name="Higgins H."/>
            <person name="Honan T."/>
            <person name="Horn A."/>
            <person name="Houde N."/>
            <person name="Hughes L."/>
            <person name="Hulme W."/>
            <person name="Husby E."/>
            <person name="Iliev I."/>
            <person name="Jaffe D."/>
            <person name="Jones C."/>
            <person name="Kamal M."/>
            <person name="Kamat A."/>
            <person name="Kamvysselis M."/>
            <person name="Karlsson E."/>
            <person name="Kells C."/>
            <person name="Kieu A."/>
            <person name="Kisner P."/>
            <person name="Kodira C."/>
            <person name="Kulbokas E."/>
            <person name="Labutti K."/>
            <person name="Lama D."/>
            <person name="Landers T."/>
            <person name="Leger J."/>
            <person name="Levine S."/>
            <person name="Lewis D."/>
            <person name="Lewis T."/>
            <person name="Lindblad-toh K."/>
            <person name="Liu X."/>
            <person name="Lokyitsang T."/>
            <person name="Lokyitsang Y."/>
            <person name="Lucien O."/>
            <person name="Lui A."/>
            <person name="Ma L.J."/>
            <person name="Mabbitt R."/>
            <person name="Macdonald J."/>
            <person name="Maclean C."/>
            <person name="Major J."/>
            <person name="Manning J."/>
            <person name="Marabella R."/>
            <person name="Maru K."/>
            <person name="Matthews C."/>
            <person name="Mauceli E."/>
            <person name="Mccarthy M."/>
            <person name="Mcdonough S."/>
            <person name="Mcghee T."/>
            <person name="Meldrim J."/>
            <person name="Meneus L."/>
            <person name="Mesirov J."/>
            <person name="Mihalev A."/>
            <person name="Mihova T."/>
            <person name="Mikkelsen T."/>
            <person name="Mlenga V."/>
            <person name="Moru K."/>
            <person name="Mozes J."/>
            <person name="Mulrain L."/>
            <person name="Munson G."/>
            <person name="Naylor J."/>
            <person name="Newes C."/>
            <person name="Nguyen C."/>
            <person name="Nguyen N."/>
            <person name="Nguyen T."/>
            <person name="Nicol R."/>
            <person name="Nielsen C."/>
            <person name="Nizzari M."/>
            <person name="Norbu C."/>
            <person name="Norbu N."/>
            <person name="O'donnell P."/>
            <person name="Okoawo O."/>
            <person name="O'leary S."/>
            <person name="Omotosho B."/>
            <person name="O'neill K."/>
            <person name="Osman S."/>
            <person name="Parker S."/>
            <person name="Perrin D."/>
            <person name="Phunkhang P."/>
            <person name="Piqani B."/>
            <person name="Purcell S."/>
            <person name="Rachupka T."/>
            <person name="Ramasamy U."/>
            <person name="Rameau R."/>
            <person name="Ray V."/>
            <person name="Raymond C."/>
            <person name="Retta R."/>
            <person name="Richardson S."/>
            <person name="Rise C."/>
            <person name="Rodriguez J."/>
            <person name="Rogers J."/>
            <person name="Rogov P."/>
            <person name="Rutman M."/>
            <person name="Schupbach R."/>
            <person name="Seaman C."/>
            <person name="Settipalli S."/>
            <person name="Sharpe T."/>
            <person name="Sheridan J."/>
            <person name="Sherpa N."/>
            <person name="Shi J."/>
            <person name="Smirnov S."/>
            <person name="Smith C."/>
            <person name="Sougnez C."/>
            <person name="Spencer B."/>
            <person name="Stalker J."/>
            <person name="Stange-thomann N."/>
            <person name="Stavropoulos S."/>
            <person name="Stetson K."/>
            <person name="Stone C."/>
            <person name="Stone S."/>
            <person name="Stubbs M."/>
            <person name="Talamas J."/>
            <person name="Tchuinga P."/>
            <person name="Tenzing P."/>
            <person name="Tesfaye S."/>
            <person name="Theodore J."/>
            <person name="Thoulutsang Y."/>
            <person name="Topham K."/>
            <person name="Towey S."/>
            <person name="Tsamla T."/>
            <person name="Tsomo N."/>
            <person name="Vallee D."/>
            <person name="Vassiliev H."/>
            <person name="Venkataraman V."/>
            <person name="Vinson J."/>
            <person name="Vo A."/>
            <person name="Wade C."/>
            <person name="Wang S."/>
            <person name="Wangchuk T."/>
            <person name="Wangdi T."/>
            <person name="Whittaker C."/>
            <person name="Wilkinson J."/>
            <person name="Wu Y."/>
            <person name="Wyman D."/>
            <person name="Yadav S."/>
            <person name="Yang S."/>
            <person name="Yang X."/>
            <person name="Yeager S."/>
            <person name="Yee E."/>
            <person name="Young G."/>
            <person name="Zainoun J."/>
            <person name="Zembeck L."/>
            <person name="Zimmer A."/>
            <person name="Zody M."/>
            <person name="Lander E."/>
        </authorList>
    </citation>
    <scope>NUCLEOTIDE SEQUENCE [LARGE SCALE GENOMIC DNA]</scope>
</reference>
<protein>
    <submittedName>
        <fullName evidence="2">Uncharacterized protein</fullName>
    </submittedName>
</protein>
<evidence type="ECO:0000313" key="2">
    <source>
        <dbReference type="Ensembl" id="ENSCSAVP00000016646.1"/>
    </source>
</evidence>
<accession>H2ZGD0</accession>
<organism evidence="2 3">
    <name type="scientific">Ciona savignyi</name>
    <name type="common">Pacific transparent sea squirt</name>
    <dbReference type="NCBI Taxonomy" id="51511"/>
    <lineage>
        <taxon>Eukaryota</taxon>
        <taxon>Metazoa</taxon>
        <taxon>Chordata</taxon>
        <taxon>Tunicata</taxon>
        <taxon>Ascidiacea</taxon>
        <taxon>Phlebobranchia</taxon>
        <taxon>Cionidae</taxon>
        <taxon>Ciona</taxon>
    </lineage>
</organism>
<name>H2ZGD0_CIOSA</name>
<dbReference type="AlphaFoldDB" id="H2ZGD0"/>
<evidence type="ECO:0000313" key="3">
    <source>
        <dbReference type="Proteomes" id="UP000007875"/>
    </source>
</evidence>
<dbReference type="InParanoid" id="H2ZGD0"/>
<dbReference type="eggNOG" id="ENOG502S7SM">
    <property type="taxonomic scope" value="Eukaryota"/>
</dbReference>
<reference evidence="2" key="2">
    <citation type="submission" date="2025-08" db="UniProtKB">
        <authorList>
            <consortium name="Ensembl"/>
        </authorList>
    </citation>
    <scope>IDENTIFICATION</scope>
</reference>